<dbReference type="RefSeq" id="WP_059151314.1">
    <property type="nucleotide sequence ID" value="NZ_KQ130453.1"/>
</dbReference>
<evidence type="ECO:0000256" key="8">
    <source>
        <dbReference type="ARBA" id="ARBA00023077"/>
    </source>
</evidence>
<dbReference type="PANTHER" id="PTHR32552">
    <property type="entry name" value="FERRICHROME IRON RECEPTOR-RELATED"/>
    <property type="match status" value="1"/>
</dbReference>
<evidence type="ECO:0000259" key="15">
    <source>
        <dbReference type="Pfam" id="PF07715"/>
    </source>
</evidence>
<keyword evidence="17" id="KW-1185">Reference proteome</keyword>
<dbReference type="InterPro" id="IPR039426">
    <property type="entry name" value="TonB-dep_rcpt-like"/>
</dbReference>
<sequence length="809" mass="86694">MNINCRVLRLTTALSTALLGWTSPAVAQTAPSERAKLAEPLGGDIVVTARKREESLLKTPVTVTAITSEMLEAKGIVSMQSLASSTPGININNSSSGHADRSFQQISLRGFTPVSTTATTTSLFVDGVPVASPSPFTSISDPERIEILKGPQSAYFGRNTFAGAINFVNKVPTDEWHGQVTGMVGTRGNWRLRGSIEGPILGDALTFRVTADGFDKNGSWRNSYDGSTLGDESTRNASALIVAKPTDRLTIKAFAMWTKDEDGASAQTRIVAKDITTPGGTVVYKNQSNCFTAAGRAFICGTTPGLINPVGANTAFTSKLQDWLANPAGRLVSADDTVDHYGLLRYTTHAHLTADYEINDNVSISLLGGHNTEKWTTLVDLDGFNSSAFTGASYYNGAYYDFPYLIERKTSDWSGEGRVNYEFGAAHGVVGVSYLEATTQTGSGTPMYGGRPGTTGKNGNKTYGVFGGLTYDFTNQFSVSVEGRYQVDNITVFAGPNGQTVQGSTYIPAGFYTANSKLVGGKFKNFTPRVIANFQIDPDLMVYASYSKGVNPSQFNSFMIAATTTASQQAAAAALGIPLTVDPEELTNYEAGIKGKTLGGSLTYTAAVYYAQWKKLITAYSFILDGTLFSGVNNSGATDLYGAEFETHWRLSDLVSIDASGAYTGTDINKFVSPSVSAYSGITNFDGKEMARTSKWSANVGVQFGGDIRGFEDATWFARGDYSFKSGVWADQANIVKTQDRHLVNLRTGLSKGKASLELFVNNVFNNKAYTSIDDNWAISPTESFAVYNAVLVGLPELRTAGVQVKLAF</sequence>
<evidence type="ECO:0000256" key="12">
    <source>
        <dbReference type="RuleBase" id="RU003357"/>
    </source>
</evidence>
<evidence type="ECO:0000256" key="10">
    <source>
        <dbReference type="ARBA" id="ARBA00023237"/>
    </source>
</evidence>
<name>A0A0J7XYW5_9SPHN</name>
<keyword evidence="9 11" id="KW-0472">Membrane</keyword>
<dbReference type="OrthoDB" id="9760494at2"/>
<keyword evidence="2 11" id="KW-0813">Transport</keyword>
<dbReference type="GO" id="GO:0009279">
    <property type="term" value="C:cell outer membrane"/>
    <property type="evidence" value="ECO:0007669"/>
    <property type="project" value="UniProtKB-SubCell"/>
</dbReference>
<protein>
    <submittedName>
        <fullName evidence="16">TonB-denpendent receptor</fullName>
    </submittedName>
</protein>
<evidence type="ECO:0000256" key="4">
    <source>
        <dbReference type="ARBA" id="ARBA00022496"/>
    </source>
</evidence>
<comment type="subcellular location">
    <subcellularLocation>
        <location evidence="1 11">Cell outer membrane</location>
        <topology evidence="1 11">Multi-pass membrane protein</topology>
    </subcellularLocation>
</comment>
<evidence type="ECO:0000313" key="17">
    <source>
        <dbReference type="Proteomes" id="UP000052268"/>
    </source>
</evidence>
<dbReference type="InterPro" id="IPR000531">
    <property type="entry name" value="Beta-barrel_TonB"/>
</dbReference>
<evidence type="ECO:0000256" key="5">
    <source>
        <dbReference type="ARBA" id="ARBA00022692"/>
    </source>
</evidence>
<feature type="domain" description="TonB-dependent receptor-like beta-barrel" evidence="14">
    <location>
        <begin position="339"/>
        <end position="764"/>
    </location>
</feature>
<dbReference type="Pfam" id="PF07715">
    <property type="entry name" value="Plug"/>
    <property type="match status" value="1"/>
</dbReference>
<dbReference type="PATRIC" id="fig|1114963.3.peg.2070"/>
<keyword evidence="3 11" id="KW-1134">Transmembrane beta strand</keyword>
<dbReference type="CDD" id="cd01347">
    <property type="entry name" value="ligand_gated_channel"/>
    <property type="match status" value="1"/>
</dbReference>
<evidence type="ECO:0000256" key="2">
    <source>
        <dbReference type="ARBA" id="ARBA00022448"/>
    </source>
</evidence>
<dbReference type="InterPro" id="IPR012910">
    <property type="entry name" value="Plug_dom"/>
</dbReference>
<keyword evidence="5 11" id="KW-0812">Transmembrane</keyword>
<keyword evidence="10 11" id="KW-0998">Cell outer membrane</keyword>
<accession>A0A0J7XYW5</accession>
<keyword evidence="4" id="KW-0410">Iron transport</keyword>
<evidence type="ECO:0000256" key="11">
    <source>
        <dbReference type="PROSITE-ProRule" id="PRU01360"/>
    </source>
</evidence>
<proteinExistence type="inferred from homology"/>
<keyword evidence="16" id="KW-0675">Receptor</keyword>
<comment type="similarity">
    <text evidence="11 12">Belongs to the TonB-dependent receptor family.</text>
</comment>
<keyword evidence="6" id="KW-0408">Iron</keyword>
<evidence type="ECO:0000313" key="16">
    <source>
        <dbReference type="EMBL" id="KMS56458.1"/>
    </source>
</evidence>
<dbReference type="SUPFAM" id="SSF56935">
    <property type="entry name" value="Porins"/>
    <property type="match status" value="1"/>
</dbReference>
<reference evidence="16 17" key="1">
    <citation type="journal article" date="2015" name="G3 (Bethesda)">
        <title>Insights into Ongoing Evolution of the Hexachlorocyclohexane Catabolic Pathway from Comparative Genomics of Ten Sphingomonadaceae Strains.</title>
        <authorList>
            <person name="Pearce S.L."/>
            <person name="Oakeshott J.G."/>
            <person name="Pandey G."/>
        </authorList>
    </citation>
    <scope>NUCLEOTIDE SEQUENCE [LARGE SCALE GENOMIC DNA]</scope>
    <source>
        <strain evidence="16 17">LL02</strain>
    </source>
</reference>
<evidence type="ECO:0000256" key="6">
    <source>
        <dbReference type="ARBA" id="ARBA00023004"/>
    </source>
</evidence>
<dbReference type="Gene3D" id="2.40.170.20">
    <property type="entry name" value="TonB-dependent receptor, beta-barrel domain"/>
    <property type="match status" value="2"/>
</dbReference>
<evidence type="ECO:0000256" key="3">
    <source>
        <dbReference type="ARBA" id="ARBA00022452"/>
    </source>
</evidence>
<keyword evidence="7" id="KW-0406">Ion transport</keyword>
<dbReference type="Proteomes" id="UP000052268">
    <property type="component" value="Unassembled WGS sequence"/>
</dbReference>
<dbReference type="PROSITE" id="PS52016">
    <property type="entry name" value="TONB_DEPENDENT_REC_3"/>
    <property type="match status" value="1"/>
</dbReference>
<gene>
    <name evidence="16" type="ORF">V474_16185</name>
</gene>
<evidence type="ECO:0000259" key="14">
    <source>
        <dbReference type="Pfam" id="PF00593"/>
    </source>
</evidence>
<evidence type="ECO:0000256" key="13">
    <source>
        <dbReference type="SAM" id="SignalP"/>
    </source>
</evidence>
<dbReference type="PANTHER" id="PTHR32552:SF81">
    <property type="entry name" value="TONB-DEPENDENT OUTER MEMBRANE RECEPTOR"/>
    <property type="match status" value="1"/>
</dbReference>
<evidence type="ECO:0000256" key="1">
    <source>
        <dbReference type="ARBA" id="ARBA00004571"/>
    </source>
</evidence>
<dbReference type="EMBL" id="JACU01000004">
    <property type="protein sequence ID" value="KMS56458.1"/>
    <property type="molecule type" value="Genomic_DNA"/>
</dbReference>
<evidence type="ECO:0000256" key="9">
    <source>
        <dbReference type="ARBA" id="ARBA00023136"/>
    </source>
</evidence>
<dbReference type="Pfam" id="PF00593">
    <property type="entry name" value="TonB_dep_Rec_b-barrel"/>
    <property type="match status" value="1"/>
</dbReference>
<feature type="signal peptide" evidence="13">
    <location>
        <begin position="1"/>
        <end position="27"/>
    </location>
</feature>
<feature type="chain" id="PRO_5005292226" evidence="13">
    <location>
        <begin position="28"/>
        <end position="809"/>
    </location>
</feature>
<keyword evidence="13" id="KW-0732">Signal</keyword>
<dbReference type="GO" id="GO:0006826">
    <property type="term" value="P:iron ion transport"/>
    <property type="evidence" value="ECO:0007669"/>
    <property type="project" value="UniProtKB-KW"/>
</dbReference>
<dbReference type="AlphaFoldDB" id="A0A0J7XYW5"/>
<keyword evidence="8 12" id="KW-0798">TonB box</keyword>
<evidence type="ECO:0000256" key="7">
    <source>
        <dbReference type="ARBA" id="ARBA00023065"/>
    </source>
</evidence>
<feature type="domain" description="TonB-dependent receptor plug" evidence="15">
    <location>
        <begin position="57"/>
        <end position="164"/>
    </location>
</feature>
<comment type="caution">
    <text evidence="16">The sequence shown here is derived from an EMBL/GenBank/DDBJ whole genome shotgun (WGS) entry which is preliminary data.</text>
</comment>
<dbReference type="InterPro" id="IPR036942">
    <property type="entry name" value="Beta-barrel_TonB_sf"/>
</dbReference>
<organism evidence="16 17">
    <name type="scientific">Novosphingobium barchaimii LL02</name>
    <dbReference type="NCBI Taxonomy" id="1114963"/>
    <lineage>
        <taxon>Bacteria</taxon>
        <taxon>Pseudomonadati</taxon>
        <taxon>Pseudomonadota</taxon>
        <taxon>Alphaproteobacteria</taxon>
        <taxon>Sphingomonadales</taxon>
        <taxon>Sphingomonadaceae</taxon>
        <taxon>Novosphingobium</taxon>
    </lineage>
</organism>